<dbReference type="Pfam" id="PF03147">
    <property type="entry name" value="FDX-ACB"/>
    <property type="match status" value="1"/>
</dbReference>
<comment type="similarity">
    <text evidence="3">Belongs to the phenylalanyl-tRNA synthetase beta subunit family. Type 1 subfamily.</text>
</comment>
<comment type="cofactor">
    <cofactor evidence="1">
        <name>Mg(2+)</name>
        <dbReference type="ChEBI" id="CHEBI:18420"/>
    </cofactor>
</comment>
<evidence type="ECO:0000256" key="7">
    <source>
        <dbReference type="ARBA" id="ARBA00022490"/>
    </source>
</evidence>
<evidence type="ECO:0000256" key="5">
    <source>
        <dbReference type="ARBA" id="ARBA00012814"/>
    </source>
</evidence>
<dbReference type="GO" id="GO:0004826">
    <property type="term" value="F:phenylalanine-tRNA ligase activity"/>
    <property type="evidence" value="ECO:0007669"/>
    <property type="project" value="UniProtKB-EC"/>
</dbReference>
<keyword evidence="7" id="KW-0963">Cytoplasm</keyword>
<evidence type="ECO:0000256" key="4">
    <source>
        <dbReference type="ARBA" id="ARBA00011209"/>
    </source>
</evidence>
<feature type="non-terminal residue" evidence="20">
    <location>
        <position position="1"/>
    </location>
</feature>
<dbReference type="InterPro" id="IPR005121">
    <property type="entry name" value="Fdx_antiC-bd"/>
</dbReference>
<keyword evidence="13" id="KW-0460">Magnesium</keyword>
<keyword evidence="12" id="KW-0067">ATP-binding</keyword>
<comment type="subunit">
    <text evidence="4">Tetramer of two alpha and two beta subunits.</text>
</comment>
<sequence length="125" mass="14056">YDFNQAVYVLELELEALTAPALLIPQYKHLPKFPGMTRDLAVVVPRDVTMQDLEKVIKENAGPLLQNITVFDIYTGKQIGEGHKSMAFNLTLQAQDRTLTDNEADLIIKKVVNAIQETFAAKLRD</sequence>
<dbReference type="EMBL" id="DVNI01000014">
    <property type="protein sequence ID" value="HIU63596.1"/>
    <property type="molecule type" value="Genomic_DNA"/>
</dbReference>
<dbReference type="Gene3D" id="3.30.70.380">
    <property type="entry name" value="Ferrodoxin-fold anticodon-binding domain"/>
    <property type="match status" value="1"/>
</dbReference>
<feature type="domain" description="FDX-ACB" evidence="19">
    <location>
        <begin position="31"/>
        <end position="124"/>
    </location>
</feature>
<evidence type="ECO:0000259" key="19">
    <source>
        <dbReference type="PROSITE" id="PS51447"/>
    </source>
</evidence>
<comment type="subcellular location">
    <subcellularLocation>
        <location evidence="2">Cytoplasm</location>
    </subcellularLocation>
</comment>
<evidence type="ECO:0000256" key="11">
    <source>
        <dbReference type="ARBA" id="ARBA00022741"/>
    </source>
</evidence>
<dbReference type="SMART" id="SM00896">
    <property type="entry name" value="FDX-ACB"/>
    <property type="match status" value="1"/>
</dbReference>
<comment type="catalytic activity">
    <reaction evidence="18">
        <text>tRNA(Phe) + L-phenylalanine + ATP = L-phenylalanyl-tRNA(Phe) + AMP + diphosphate + H(+)</text>
        <dbReference type="Rhea" id="RHEA:19413"/>
        <dbReference type="Rhea" id="RHEA-COMP:9668"/>
        <dbReference type="Rhea" id="RHEA-COMP:9699"/>
        <dbReference type="ChEBI" id="CHEBI:15378"/>
        <dbReference type="ChEBI" id="CHEBI:30616"/>
        <dbReference type="ChEBI" id="CHEBI:33019"/>
        <dbReference type="ChEBI" id="CHEBI:58095"/>
        <dbReference type="ChEBI" id="CHEBI:78442"/>
        <dbReference type="ChEBI" id="CHEBI:78531"/>
        <dbReference type="ChEBI" id="CHEBI:456215"/>
        <dbReference type="EC" id="6.1.1.20"/>
    </reaction>
</comment>
<evidence type="ECO:0000256" key="3">
    <source>
        <dbReference type="ARBA" id="ARBA00008653"/>
    </source>
</evidence>
<dbReference type="InterPro" id="IPR036690">
    <property type="entry name" value="Fdx_antiC-bd_sf"/>
</dbReference>
<proteinExistence type="inferred from homology"/>
<evidence type="ECO:0000313" key="20">
    <source>
        <dbReference type="EMBL" id="HIU63596.1"/>
    </source>
</evidence>
<gene>
    <name evidence="20" type="ORF">IAB06_00960</name>
</gene>
<protein>
    <recommendedName>
        <fullName evidence="6">Phenylalanine--tRNA ligase beta subunit</fullName>
        <ecNumber evidence="5">6.1.1.20</ecNumber>
    </recommendedName>
    <alternativeName>
        <fullName evidence="17">Phenylalanyl-tRNA synthetase beta subunit</fullName>
    </alternativeName>
</protein>
<evidence type="ECO:0000256" key="13">
    <source>
        <dbReference type="ARBA" id="ARBA00022842"/>
    </source>
</evidence>
<keyword evidence="10" id="KW-0479">Metal-binding</keyword>
<evidence type="ECO:0000256" key="9">
    <source>
        <dbReference type="ARBA" id="ARBA00022598"/>
    </source>
</evidence>
<dbReference type="EC" id="6.1.1.20" evidence="5"/>
<evidence type="ECO:0000256" key="15">
    <source>
        <dbReference type="ARBA" id="ARBA00022917"/>
    </source>
</evidence>
<keyword evidence="9 20" id="KW-0436">Ligase</keyword>
<dbReference type="GO" id="GO:0046872">
    <property type="term" value="F:metal ion binding"/>
    <property type="evidence" value="ECO:0007669"/>
    <property type="project" value="UniProtKB-KW"/>
</dbReference>
<keyword evidence="14" id="KW-0694">RNA-binding</keyword>
<keyword evidence="11" id="KW-0547">Nucleotide-binding</keyword>
<evidence type="ECO:0000313" key="21">
    <source>
        <dbReference type="Proteomes" id="UP000824099"/>
    </source>
</evidence>
<evidence type="ECO:0000256" key="17">
    <source>
        <dbReference type="ARBA" id="ARBA00033189"/>
    </source>
</evidence>
<name>A0A9D1MNK4_9FIRM</name>
<evidence type="ECO:0000256" key="18">
    <source>
        <dbReference type="ARBA" id="ARBA00049255"/>
    </source>
</evidence>
<evidence type="ECO:0000256" key="16">
    <source>
        <dbReference type="ARBA" id="ARBA00023146"/>
    </source>
</evidence>
<evidence type="ECO:0000256" key="12">
    <source>
        <dbReference type="ARBA" id="ARBA00022840"/>
    </source>
</evidence>
<keyword evidence="8" id="KW-0820">tRNA-binding</keyword>
<dbReference type="FunFam" id="3.30.70.380:FF:000001">
    <property type="entry name" value="Phenylalanine--tRNA ligase beta subunit"/>
    <property type="match status" value="1"/>
</dbReference>
<keyword evidence="15" id="KW-0648">Protein biosynthesis</keyword>
<evidence type="ECO:0000256" key="14">
    <source>
        <dbReference type="ARBA" id="ARBA00022884"/>
    </source>
</evidence>
<dbReference type="AlphaFoldDB" id="A0A9D1MNK4"/>
<dbReference type="GO" id="GO:0005524">
    <property type="term" value="F:ATP binding"/>
    <property type="evidence" value="ECO:0007669"/>
    <property type="project" value="UniProtKB-KW"/>
</dbReference>
<dbReference type="GO" id="GO:0006412">
    <property type="term" value="P:translation"/>
    <property type="evidence" value="ECO:0007669"/>
    <property type="project" value="UniProtKB-KW"/>
</dbReference>
<dbReference type="PROSITE" id="PS51447">
    <property type="entry name" value="FDX_ACB"/>
    <property type="match status" value="1"/>
</dbReference>
<evidence type="ECO:0000256" key="10">
    <source>
        <dbReference type="ARBA" id="ARBA00022723"/>
    </source>
</evidence>
<comment type="caution">
    <text evidence="20">The sequence shown here is derived from an EMBL/GenBank/DDBJ whole genome shotgun (WGS) entry which is preliminary data.</text>
</comment>
<organism evidence="20 21">
    <name type="scientific">Candidatus Avacidaminococcus intestinavium</name>
    <dbReference type="NCBI Taxonomy" id="2840684"/>
    <lineage>
        <taxon>Bacteria</taxon>
        <taxon>Bacillati</taxon>
        <taxon>Bacillota</taxon>
        <taxon>Negativicutes</taxon>
        <taxon>Acidaminococcales</taxon>
        <taxon>Acidaminococcaceae</taxon>
        <taxon>Acidaminococcaceae incertae sedis</taxon>
        <taxon>Candidatus Avacidaminococcus</taxon>
    </lineage>
</organism>
<evidence type="ECO:0000256" key="1">
    <source>
        <dbReference type="ARBA" id="ARBA00001946"/>
    </source>
</evidence>
<evidence type="ECO:0000256" key="8">
    <source>
        <dbReference type="ARBA" id="ARBA00022555"/>
    </source>
</evidence>
<reference evidence="20" key="2">
    <citation type="journal article" date="2021" name="PeerJ">
        <title>Extensive microbial diversity within the chicken gut microbiome revealed by metagenomics and culture.</title>
        <authorList>
            <person name="Gilroy R."/>
            <person name="Ravi A."/>
            <person name="Getino M."/>
            <person name="Pursley I."/>
            <person name="Horton D.L."/>
            <person name="Alikhan N.F."/>
            <person name="Baker D."/>
            <person name="Gharbi K."/>
            <person name="Hall N."/>
            <person name="Watson M."/>
            <person name="Adriaenssens E.M."/>
            <person name="Foster-Nyarko E."/>
            <person name="Jarju S."/>
            <person name="Secka A."/>
            <person name="Antonio M."/>
            <person name="Oren A."/>
            <person name="Chaudhuri R.R."/>
            <person name="La Ragione R."/>
            <person name="Hildebrand F."/>
            <person name="Pallen M.J."/>
        </authorList>
    </citation>
    <scope>NUCLEOTIDE SEQUENCE</scope>
    <source>
        <strain evidence="20">CHK160-1198</strain>
    </source>
</reference>
<accession>A0A9D1MNK4</accession>
<dbReference type="Proteomes" id="UP000824099">
    <property type="component" value="Unassembled WGS sequence"/>
</dbReference>
<keyword evidence="16" id="KW-0030">Aminoacyl-tRNA synthetase</keyword>
<dbReference type="GO" id="GO:0000049">
    <property type="term" value="F:tRNA binding"/>
    <property type="evidence" value="ECO:0007669"/>
    <property type="project" value="UniProtKB-KW"/>
</dbReference>
<evidence type="ECO:0000256" key="6">
    <source>
        <dbReference type="ARBA" id="ARBA00017032"/>
    </source>
</evidence>
<evidence type="ECO:0000256" key="2">
    <source>
        <dbReference type="ARBA" id="ARBA00004496"/>
    </source>
</evidence>
<dbReference type="GO" id="GO:0005737">
    <property type="term" value="C:cytoplasm"/>
    <property type="evidence" value="ECO:0007669"/>
    <property type="project" value="UniProtKB-SubCell"/>
</dbReference>
<dbReference type="SUPFAM" id="SSF54991">
    <property type="entry name" value="Anticodon-binding domain of PheRS"/>
    <property type="match status" value="1"/>
</dbReference>
<reference evidence="20" key="1">
    <citation type="submission" date="2020-10" db="EMBL/GenBank/DDBJ databases">
        <authorList>
            <person name="Gilroy R."/>
        </authorList>
    </citation>
    <scope>NUCLEOTIDE SEQUENCE</scope>
    <source>
        <strain evidence="20">CHK160-1198</strain>
    </source>
</reference>